<dbReference type="SUPFAM" id="SSF53474">
    <property type="entry name" value="alpha/beta-Hydrolases"/>
    <property type="match status" value="1"/>
</dbReference>
<accession>A0A0B7H786</accession>
<sequence>MKNAVIYVHGKGGNAEEANHYKQFFDDNFEIIGFDYKSLNPWDAKIEFINYFGSIVSKYHKFYLIANSIGAYFSLISFSDMPIEKAMLISPIVDMERIILDMMKCENVTEDELKLKKEIETSFGESLSWEYLSYVRKNTIHWDIPTNILFADNDNMTSVDTMTNFANKINSNLTIMRDGEHWFHTDEQMDFLDKWFKENF</sequence>
<evidence type="ECO:0000313" key="1">
    <source>
        <dbReference type="EMBL" id="CEN35205.1"/>
    </source>
</evidence>
<dbReference type="InterPro" id="IPR029058">
    <property type="entry name" value="AB_hydrolase_fold"/>
</dbReference>
<keyword evidence="1" id="KW-0378">Hydrolase</keyword>
<dbReference type="EMBL" id="CDOD01000018">
    <property type="protein sequence ID" value="CEN35205.1"/>
    <property type="molecule type" value="Genomic_DNA"/>
</dbReference>
<dbReference type="Gene3D" id="3.40.50.1820">
    <property type="entry name" value="alpha/beta hydrolase"/>
    <property type="match status" value="1"/>
</dbReference>
<keyword evidence="2" id="KW-1185">Reference proteome</keyword>
<dbReference type="Proteomes" id="UP000038055">
    <property type="component" value="Unassembled WGS sequence"/>
</dbReference>
<proteinExistence type="predicted"/>
<dbReference type="AlphaFoldDB" id="A0A0B7H786"/>
<gene>
    <name evidence="1" type="ORF">CCYN2B_250062</name>
</gene>
<dbReference type="RefSeq" id="WP_041991837.1">
    <property type="nucleotide sequence ID" value="NZ_CDOD01000018.1"/>
</dbReference>
<protein>
    <submittedName>
        <fullName evidence="1">Alpha/beta hydrolase family protein</fullName>
    </submittedName>
</protein>
<evidence type="ECO:0000313" key="2">
    <source>
        <dbReference type="Proteomes" id="UP000038055"/>
    </source>
</evidence>
<name>A0A0B7H786_9FLAO</name>
<organism evidence="1 2">
    <name type="scientific">Capnocytophaga cynodegmi</name>
    <dbReference type="NCBI Taxonomy" id="28189"/>
    <lineage>
        <taxon>Bacteria</taxon>
        <taxon>Pseudomonadati</taxon>
        <taxon>Bacteroidota</taxon>
        <taxon>Flavobacteriia</taxon>
        <taxon>Flavobacteriales</taxon>
        <taxon>Flavobacteriaceae</taxon>
        <taxon>Capnocytophaga</taxon>
    </lineage>
</organism>
<reference evidence="2" key="1">
    <citation type="submission" date="2015-01" db="EMBL/GenBank/DDBJ databases">
        <authorList>
            <person name="MANFREDI Pablo"/>
        </authorList>
    </citation>
    <scope>NUCLEOTIDE SEQUENCE [LARGE SCALE GENOMIC DNA]</scope>
    <source>
        <strain evidence="2">Ccyn2B</strain>
    </source>
</reference>
<dbReference type="GO" id="GO:0016787">
    <property type="term" value="F:hydrolase activity"/>
    <property type="evidence" value="ECO:0007669"/>
    <property type="project" value="UniProtKB-KW"/>
</dbReference>